<keyword evidence="5 7" id="KW-0720">Serine protease</keyword>
<dbReference type="PANTHER" id="PTHR24252">
    <property type="entry name" value="ACROSIN-RELATED"/>
    <property type="match status" value="1"/>
</dbReference>
<keyword evidence="6" id="KW-1015">Disulfide bond</keyword>
<dbReference type="EMBL" id="QDEB01133465">
    <property type="protein sequence ID" value="RZB38828.1"/>
    <property type="molecule type" value="Genomic_DNA"/>
</dbReference>
<feature type="domain" description="Peptidase S1" evidence="8">
    <location>
        <begin position="48"/>
        <end position="289"/>
    </location>
</feature>
<dbReference type="FunFam" id="2.40.10.10:FF:000047">
    <property type="entry name" value="Trypsin eta"/>
    <property type="match status" value="1"/>
</dbReference>
<dbReference type="SUPFAM" id="SSF50494">
    <property type="entry name" value="Trypsin-like serine proteases"/>
    <property type="match status" value="1"/>
</dbReference>
<dbReference type="InterPro" id="IPR009003">
    <property type="entry name" value="Peptidase_S1_PA"/>
</dbReference>
<evidence type="ECO:0000313" key="10">
    <source>
        <dbReference type="Proteomes" id="UP000292052"/>
    </source>
</evidence>
<dbReference type="PROSITE" id="PS50240">
    <property type="entry name" value="TRYPSIN_DOM"/>
    <property type="match status" value="1"/>
</dbReference>
<comment type="subcellular location">
    <subcellularLocation>
        <location evidence="1">Secreted</location>
    </subcellularLocation>
</comment>
<dbReference type="PANTHER" id="PTHR24252:SF7">
    <property type="entry name" value="HYALIN"/>
    <property type="match status" value="1"/>
</dbReference>
<dbReference type="Pfam" id="PF00089">
    <property type="entry name" value="Trypsin"/>
    <property type="match status" value="1"/>
</dbReference>
<dbReference type="GO" id="GO:0016485">
    <property type="term" value="P:protein processing"/>
    <property type="evidence" value="ECO:0007669"/>
    <property type="project" value="UniProtKB-ARBA"/>
</dbReference>
<evidence type="ECO:0000259" key="8">
    <source>
        <dbReference type="PROSITE" id="PS50240"/>
    </source>
</evidence>
<gene>
    <name evidence="9" type="ORF">BDFB_003844</name>
</gene>
<dbReference type="InterPro" id="IPR018114">
    <property type="entry name" value="TRYPSIN_HIS"/>
</dbReference>
<evidence type="ECO:0000256" key="5">
    <source>
        <dbReference type="ARBA" id="ARBA00022825"/>
    </source>
</evidence>
<dbReference type="AlphaFoldDB" id="A0A482V2H8"/>
<reference evidence="9 10" key="1">
    <citation type="submission" date="2017-03" db="EMBL/GenBank/DDBJ databases">
        <title>Genome of the blue death feigning beetle - Asbolus verrucosus.</title>
        <authorList>
            <person name="Rider S.D."/>
        </authorList>
    </citation>
    <scope>NUCLEOTIDE SEQUENCE [LARGE SCALE GENOMIC DNA]</scope>
    <source>
        <strain evidence="9">Butters</strain>
        <tissue evidence="9">Head and leg muscle</tissue>
    </source>
</reference>
<dbReference type="GO" id="GO:0005576">
    <property type="term" value="C:extracellular region"/>
    <property type="evidence" value="ECO:0007669"/>
    <property type="project" value="UniProtKB-SubCell"/>
</dbReference>
<dbReference type="CDD" id="cd00190">
    <property type="entry name" value="Tryp_SPc"/>
    <property type="match status" value="1"/>
</dbReference>
<evidence type="ECO:0000256" key="3">
    <source>
        <dbReference type="ARBA" id="ARBA00022670"/>
    </source>
</evidence>
<keyword evidence="4 7" id="KW-0378">Hydrolase</keyword>
<proteinExistence type="predicted"/>
<sequence>MCIKSQQTLIKLLSSTVTAMMKVLLLAVLSIAAVSAKPFFTRHPGLRITGGEDAAEGQFPYQISYQWGILGFFEHVCGGSIISPTWIVTAGHCVTEVPAIGEYKIVAGITNLFENNAQRQEINVVEKIVHSDYAGGVAPNDIALLRLQSPLEFGDLVQPINLPAADLVASGDSVLSGWGSTSTSQLPIMPAQLQTTTIPVLANSECVSAIDAVLEQGETNPFSDASNICTGPLTGGISACSGDSGGPLAQENTLIGIVSWGMTPCGSEGAPSVYTKVSNFIDFIIEHVADLPK</sequence>
<protein>
    <submittedName>
        <fullName evidence="9">Trypsin domain containing protein</fullName>
    </submittedName>
</protein>
<dbReference type="PROSITE" id="PS00134">
    <property type="entry name" value="TRYPSIN_HIS"/>
    <property type="match status" value="1"/>
</dbReference>
<keyword evidence="10" id="KW-1185">Reference proteome</keyword>
<organism evidence="9 10">
    <name type="scientific">Asbolus verrucosus</name>
    <name type="common">Desert ironclad beetle</name>
    <dbReference type="NCBI Taxonomy" id="1661398"/>
    <lineage>
        <taxon>Eukaryota</taxon>
        <taxon>Metazoa</taxon>
        <taxon>Ecdysozoa</taxon>
        <taxon>Arthropoda</taxon>
        <taxon>Hexapoda</taxon>
        <taxon>Insecta</taxon>
        <taxon>Pterygota</taxon>
        <taxon>Neoptera</taxon>
        <taxon>Endopterygota</taxon>
        <taxon>Coleoptera</taxon>
        <taxon>Polyphaga</taxon>
        <taxon>Cucujiformia</taxon>
        <taxon>Tenebrionidae</taxon>
        <taxon>Pimeliinae</taxon>
        <taxon>Asbolus</taxon>
    </lineage>
</organism>
<evidence type="ECO:0000313" key="9">
    <source>
        <dbReference type="EMBL" id="RZB38828.1"/>
    </source>
</evidence>
<dbReference type="Gene3D" id="2.40.10.10">
    <property type="entry name" value="Trypsin-like serine proteases"/>
    <property type="match status" value="2"/>
</dbReference>
<dbReference type="InterPro" id="IPR033116">
    <property type="entry name" value="TRYPSIN_SER"/>
</dbReference>
<keyword evidence="3 7" id="KW-0645">Protease</keyword>
<keyword evidence="2" id="KW-0964">Secreted</keyword>
<evidence type="ECO:0000256" key="4">
    <source>
        <dbReference type="ARBA" id="ARBA00022801"/>
    </source>
</evidence>
<evidence type="ECO:0000256" key="6">
    <source>
        <dbReference type="ARBA" id="ARBA00023157"/>
    </source>
</evidence>
<dbReference type="PRINTS" id="PR00722">
    <property type="entry name" value="CHYMOTRYPSIN"/>
</dbReference>
<dbReference type="Proteomes" id="UP000292052">
    <property type="component" value="Unassembled WGS sequence"/>
</dbReference>
<dbReference type="PROSITE" id="PS00135">
    <property type="entry name" value="TRYPSIN_SER"/>
    <property type="match status" value="1"/>
</dbReference>
<dbReference type="OrthoDB" id="10061449at2759"/>
<dbReference type="InterPro" id="IPR001314">
    <property type="entry name" value="Peptidase_S1A"/>
</dbReference>
<dbReference type="GO" id="GO:0004252">
    <property type="term" value="F:serine-type endopeptidase activity"/>
    <property type="evidence" value="ECO:0007669"/>
    <property type="project" value="InterPro"/>
</dbReference>
<dbReference type="SMART" id="SM00020">
    <property type="entry name" value="Tryp_SPc"/>
    <property type="match status" value="1"/>
</dbReference>
<name>A0A482V2H8_ASBVE</name>
<comment type="caution">
    <text evidence="9">The sequence shown here is derived from an EMBL/GenBank/DDBJ whole genome shotgun (WGS) entry which is preliminary data.</text>
</comment>
<evidence type="ECO:0000256" key="1">
    <source>
        <dbReference type="ARBA" id="ARBA00004613"/>
    </source>
</evidence>
<dbReference type="InterPro" id="IPR001254">
    <property type="entry name" value="Trypsin_dom"/>
</dbReference>
<evidence type="ECO:0000256" key="2">
    <source>
        <dbReference type="ARBA" id="ARBA00022525"/>
    </source>
</evidence>
<dbReference type="InterPro" id="IPR043504">
    <property type="entry name" value="Peptidase_S1_PA_chymotrypsin"/>
</dbReference>
<evidence type="ECO:0000256" key="7">
    <source>
        <dbReference type="RuleBase" id="RU363034"/>
    </source>
</evidence>
<accession>A0A482V2H8</accession>
<dbReference type="STRING" id="1661398.A0A482V2H8"/>